<evidence type="ECO:0000313" key="3">
    <source>
        <dbReference type="EMBL" id="QKG83483.1"/>
    </source>
</evidence>
<feature type="domain" description="DUF4097" evidence="2">
    <location>
        <begin position="239"/>
        <end position="335"/>
    </location>
</feature>
<gene>
    <name evidence="3" type="ORF">GXN76_02690</name>
</gene>
<dbReference type="KEGG" id="kpul:GXN76_02690"/>
<feature type="transmembrane region" description="Helical" evidence="1">
    <location>
        <begin position="69"/>
        <end position="86"/>
    </location>
</feature>
<feature type="transmembrane region" description="Helical" evidence="1">
    <location>
        <begin position="12"/>
        <end position="33"/>
    </location>
</feature>
<proteinExistence type="predicted"/>
<keyword evidence="4" id="KW-1185">Reference proteome</keyword>
<dbReference type="InterPro" id="IPR025164">
    <property type="entry name" value="Toastrack_DUF4097"/>
</dbReference>
<evidence type="ECO:0000256" key="1">
    <source>
        <dbReference type="SAM" id="Phobius"/>
    </source>
</evidence>
<keyword evidence="1" id="KW-0812">Transmembrane</keyword>
<keyword evidence="1" id="KW-0472">Membrane</keyword>
<reference evidence="3 4" key="1">
    <citation type="submission" date="2020-01" db="EMBL/GenBank/DDBJ databases">
        <authorList>
            <person name="Gulvik C.A."/>
            <person name="Batra D.G."/>
        </authorList>
    </citation>
    <scope>NUCLEOTIDE SEQUENCE [LARGE SCALE GENOMIC DNA]</scope>
    <source>
        <strain evidence="3 4">W9323</strain>
    </source>
</reference>
<dbReference type="Proteomes" id="UP000503088">
    <property type="component" value="Chromosome"/>
</dbReference>
<accession>A0A7D3Y069</accession>
<organism evidence="3 4">
    <name type="scientific">Kroppenstedtia pulmonis</name>
    <dbReference type="NCBI Taxonomy" id="1380685"/>
    <lineage>
        <taxon>Bacteria</taxon>
        <taxon>Bacillati</taxon>
        <taxon>Bacillota</taxon>
        <taxon>Bacilli</taxon>
        <taxon>Bacillales</taxon>
        <taxon>Thermoactinomycetaceae</taxon>
        <taxon>Kroppenstedtia</taxon>
    </lineage>
</organism>
<dbReference type="RefSeq" id="WP_173220262.1">
    <property type="nucleotide sequence ID" value="NZ_CP048104.1"/>
</dbReference>
<feature type="domain" description="DUF4097" evidence="2">
    <location>
        <begin position="116"/>
        <end position="234"/>
    </location>
</feature>
<feature type="transmembrane region" description="Helical" evidence="1">
    <location>
        <begin position="39"/>
        <end position="57"/>
    </location>
</feature>
<name>A0A7D3Y069_9BACL</name>
<keyword evidence="1" id="KW-1133">Transmembrane helix</keyword>
<sequence length="340" mass="36959">MKQWRVGSISAGLVLVMLGVLLLGSAFWGISAMQWLLKAWPITLLLLGLEILAFQFVRKNEKLKFDGISLVLLVLVILSTLIIYPIQQVSVLLSVLGKETQTAEVDRSLDLPDSVKKVVVDVPSSDLTITGNESDKLHVQGSQEIRAVEKVKKDSDQHLQVKVLGDTAVIRQPEQNWGLLSIPFITHSQLDIRLPENMELKVTVANGDVTVNNIHSNIQLDNANGNIAMNNIKGNISADSANGDIHTQKTKGEIWASTANGNINLTQATVTGDWKVETDNGDIRIFLDKEPDALVSGESDLGNLKGNIPWKSGKATLGSGKHQMDLETAAGSIQVQVPDK</sequence>
<evidence type="ECO:0000313" key="4">
    <source>
        <dbReference type="Proteomes" id="UP000503088"/>
    </source>
</evidence>
<dbReference type="AlphaFoldDB" id="A0A7D3Y069"/>
<dbReference type="Pfam" id="PF13349">
    <property type="entry name" value="DUF4097"/>
    <property type="match status" value="2"/>
</dbReference>
<dbReference type="EMBL" id="CP048104">
    <property type="protein sequence ID" value="QKG83483.1"/>
    <property type="molecule type" value="Genomic_DNA"/>
</dbReference>
<protein>
    <submittedName>
        <fullName evidence="3">DUF4097 domain-containing protein</fullName>
    </submittedName>
</protein>
<evidence type="ECO:0000259" key="2">
    <source>
        <dbReference type="Pfam" id="PF13349"/>
    </source>
</evidence>